<dbReference type="RefSeq" id="WP_188680513.1">
    <property type="nucleotide sequence ID" value="NZ_BMNY01000001.1"/>
</dbReference>
<dbReference type="GO" id="GO:0005992">
    <property type="term" value="P:trehalose biosynthetic process"/>
    <property type="evidence" value="ECO:0007669"/>
    <property type="project" value="InterPro"/>
</dbReference>
<reference evidence="1" key="1">
    <citation type="journal article" date="2014" name="Int. J. Syst. Evol. Microbiol.">
        <title>Complete genome sequence of Corynebacterium casei LMG S-19264T (=DSM 44701T), isolated from a smear-ripened cheese.</title>
        <authorList>
            <consortium name="US DOE Joint Genome Institute (JGI-PGF)"/>
            <person name="Walter F."/>
            <person name="Albersmeier A."/>
            <person name="Kalinowski J."/>
            <person name="Ruckert C."/>
        </authorList>
    </citation>
    <scope>NUCLEOTIDE SEQUENCE</scope>
    <source>
        <strain evidence="1">JCM 13583</strain>
    </source>
</reference>
<dbReference type="Gene3D" id="3.40.50.2000">
    <property type="entry name" value="Glycogen Phosphorylase B"/>
    <property type="match status" value="2"/>
</dbReference>
<sequence>MSYLIVTSRCPITHEQSKGKETVKENVGGVATALRKLMQREGGVWVCWGDGNLDSNYEVEDLGKYKIVRVILNRTEKEGFYDEYSNGTLWPLFHYFRDRIKMSHSAFKAYRAVNEKFAEKISKYIENDMIVWIHDYQLTLVPGMLREKGIENVIVFTWHIPWVAGEFFAILPESAQMIRSIASSDLVTFHTEVYLKNFLNSYRMLVGDSSELEKKLMALPLGIDDAYYRMRRGKKMKRELLEGKKIIFSIDRLDYTKGLTNRVLAIENLLKRYPEYVGRFVYVMIVTPSRITVPEYAMMKRELEMTIGRVNGEFGSISWFPIIYMYRKISDRALVSYYRSADVALITPLIDGLNLVSKEFVAASHSGVLIISKFAGSAYDLKDALIVNPNDIDQVADSIVAAFRMTKEEIMRRLENMKREVSEHNLFWWTAQISRVAEHIMGERSAERNQGEIRYS</sequence>
<dbReference type="Pfam" id="PF00982">
    <property type="entry name" value="Glyco_transf_20"/>
    <property type="match status" value="1"/>
</dbReference>
<organism evidence="1 2">
    <name type="scientific">Thermogymnomonas acidicola</name>
    <dbReference type="NCBI Taxonomy" id="399579"/>
    <lineage>
        <taxon>Archaea</taxon>
        <taxon>Methanobacteriati</taxon>
        <taxon>Thermoplasmatota</taxon>
        <taxon>Thermoplasmata</taxon>
        <taxon>Thermoplasmatales</taxon>
        <taxon>Thermogymnomonas</taxon>
    </lineage>
</organism>
<dbReference type="GO" id="GO:0005829">
    <property type="term" value="C:cytosol"/>
    <property type="evidence" value="ECO:0007669"/>
    <property type="project" value="TreeGrafter"/>
</dbReference>
<dbReference type="PANTHER" id="PTHR10788">
    <property type="entry name" value="TREHALOSE-6-PHOSPHATE SYNTHASE"/>
    <property type="match status" value="1"/>
</dbReference>
<dbReference type="InterPro" id="IPR001830">
    <property type="entry name" value="Glyco_trans_20"/>
</dbReference>
<dbReference type="AlphaFoldDB" id="A0AA37BQY7"/>
<protein>
    <recommendedName>
        <fullName evidence="3">Trehalose-6-phosphate synthase</fullName>
    </recommendedName>
</protein>
<dbReference type="GO" id="GO:0003825">
    <property type="term" value="F:alpha,alpha-trehalose-phosphate synthase (UDP-forming) activity"/>
    <property type="evidence" value="ECO:0007669"/>
    <property type="project" value="TreeGrafter"/>
</dbReference>
<dbReference type="EMBL" id="BMNY01000001">
    <property type="protein sequence ID" value="GGM72190.1"/>
    <property type="molecule type" value="Genomic_DNA"/>
</dbReference>
<gene>
    <name evidence="1" type="ORF">GCM10007108_07990</name>
</gene>
<evidence type="ECO:0000313" key="1">
    <source>
        <dbReference type="EMBL" id="GGM72190.1"/>
    </source>
</evidence>
<dbReference type="Proteomes" id="UP000632195">
    <property type="component" value="Unassembled WGS sequence"/>
</dbReference>
<comment type="caution">
    <text evidence="1">The sequence shown here is derived from an EMBL/GenBank/DDBJ whole genome shotgun (WGS) entry which is preliminary data.</text>
</comment>
<reference evidence="1" key="2">
    <citation type="submission" date="2022-09" db="EMBL/GenBank/DDBJ databases">
        <authorList>
            <person name="Sun Q."/>
            <person name="Ohkuma M."/>
        </authorList>
    </citation>
    <scope>NUCLEOTIDE SEQUENCE</scope>
    <source>
        <strain evidence="1">JCM 13583</strain>
    </source>
</reference>
<accession>A0AA37BQY7</accession>
<keyword evidence="2" id="KW-1185">Reference proteome</keyword>
<name>A0AA37BQY7_9ARCH</name>
<dbReference type="PANTHER" id="PTHR10788:SF106">
    <property type="entry name" value="BCDNA.GH08860"/>
    <property type="match status" value="1"/>
</dbReference>
<proteinExistence type="predicted"/>
<evidence type="ECO:0000313" key="2">
    <source>
        <dbReference type="Proteomes" id="UP000632195"/>
    </source>
</evidence>
<dbReference type="SUPFAM" id="SSF53756">
    <property type="entry name" value="UDP-Glycosyltransferase/glycogen phosphorylase"/>
    <property type="match status" value="1"/>
</dbReference>
<dbReference type="GO" id="GO:0004805">
    <property type="term" value="F:trehalose-phosphatase activity"/>
    <property type="evidence" value="ECO:0007669"/>
    <property type="project" value="TreeGrafter"/>
</dbReference>
<evidence type="ECO:0008006" key="3">
    <source>
        <dbReference type="Google" id="ProtNLM"/>
    </source>
</evidence>
<dbReference type="CDD" id="cd03788">
    <property type="entry name" value="GT20_TPS"/>
    <property type="match status" value="1"/>
</dbReference>